<dbReference type="OrthoDB" id="9809164at2"/>
<keyword evidence="3" id="KW-0998">Cell outer membrane</keyword>
<dbReference type="PANTHER" id="PTHR30329:SF21">
    <property type="entry name" value="LIPOPROTEIN YIAD-RELATED"/>
    <property type="match status" value="1"/>
</dbReference>
<evidence type="ECO:0000256" key="1">
    <source>
        <dbReference type="ARBA" id="ARBA00004442"/>
    </source>
</evidence>
<protein>
    <recommendedName>
        <fullName evidence="6">OmpA-like domain-containing protein</fullName>
    </recommendedName>
</protein>
<evidence type="ECO:0000256" key="4">
    <source>
        <dbReference type="PROSITE-ProRule" id="PRU00473"/>
    </source>
</evidence>
<dbReference type="Gene3D" id="3.30.1330.60">
    <property type="entry name" value="OmpA-like domain"/>
    <property type="match status" value="1"/>
</dbReference>
<proteinExistence type="predicted"/>
<dbReference type="EMBL" id="CP023004">
    <property type="protein sequence ID" value="AWI09069.1"/>
    <property type="molecule type" value="Genomic_DNA"/>
</dbReference>
<gene>
    <name evidence="7" type="ORF">CKA38_07295</name>
</gene>
<evidence type="ECO:0000259" key="6">
    <source>
        <dbReference type="PROSITE" id="PS51123"/>
    </source>
</evidence>
<feature type="chain" id="PRO_5016138859" description="OmpA-like domain-containing protein" evidence="5">
    <location>
        <begin position="25"/>
        <end position="197"/>
    </location>
</feature>
<keyword evidence="2 4" id="KW-0472">Membrane</keyword>
<evidence type="ECO:0000313" key="7">
    <source>
        <dbReference type="EMBL" id="AWI09069.1"/>
    </source>
</evidence>
<dbReference type="PANTHER" id="PTHR30329">
    <property type="entry name" value="STATOR ELEMENT OF FLAGELLAR MOTOR COMPLEX"/>
    <property type="match status" value="1"/>
</dbReference>
<evidence type="ECO:0000313" key="8">
    <source>
        <dbReference type="Proteomes" id="UP000244896"/>
    </source>
</evidence>
<dbReference type="CDD" id="cd07185">
    <property type="entry name" value="OmpA_C-like"/>
    <property type="match status" value="1"/>
</dbReference>
<feature type="signal peptide" evidence="5">
    <location>
        <begin position="1"/>
        <end position="24"/>
    </location>
</feature>
<evidence type="ECO:0000256" key="3">
    <source>
        <dbReference type="ARBA" id="ARBA00023237"/>
    </source>
</evidence>
<organism evidence="7 8">
    <name type="scientific">Ereboglobus luteus</name>
    <dbReference type="NCBI Taxonomy" id="1796921"/>
    <lineage>
        <taxon>Bacteria</taxon>
        <taxon>Pseudomonadati</taxon>
        <taxon>Verrucomicrobiota</taxon>
        <taxon>Opitutia</taxon>
        <taxon>Opitutales</taxon>
        <taxon>Opitutaceae</taxon>
        <taxon>Ereboglobus</taxon>
    </lineage>
</organism>
<dbReference type="InterPro" id="IPR050330">
    <property type="entry name" value="Bact_OuterMem_StrucFunc"/>
</dbReference>
<dbReference type="InterPro" id="IPR036737">
    <property type="entry name" value="OmpA-like_sf"/>
</dbReference>
<sequence length="197" mass="21847">MNIFSKKLILAVAGALLLFSTGCATKKASRATPDQTLLAKGAESEYIPDSSFTRYNSDQSVITTQYEPLVEHNKPSGDLVGNELRNVPELQSIYFGFDRSAIDQKERSKFQAIKDYLAKNPQYRVIFEGHCDWRGTAEYNMALGSRRASSAKKYATTIGIDPAKVDVRSKGSTQAVERGSEEVMAKDRRAEIVVLVK</sequence>
<dbReference type="KEGG" id="elut:CKA38_07295"/>
<dbReference type="GO" id="GO:0009279">
    <property type="term" value="C:cell outer membrane"/>
    <property type="evidence" value="ECO:0007669"/>
    <property type="project" value="UniProtKB-SubCell"/>
</dbReference>
<dbReference type="AlphaFoldDB" id="A0A2U8E2G8"/>
<feature type="domain" description="OmpA-like" evidence="6">
    <location>
        <begin position="82"/>
        <end position="197"/>
    </location>
</feature>
<dbReference type="Proteomes" id="UP000244896">
    <property type="component" value="Chromosome"/>
</dbReference>
<keyword evidence="5" id="KW-0732">Signal</keyword>
<evidence type="ECO:0000256" key="2">
    <source>
        <dbReference type="ARBA" id="ARBA00023136"/>
    </source>
</evidence>
<reference evidence="7 8" key="1">
    <citation type="journal article" date="2018" name="Syst. Appl. Microbiol.">
        <title>Ereboglobus luteus gen. nov. sp. nov. from cockroach guts, and new insights into the oxygen relationship of the genera Opitutus and Didymococcus (Verrucomicrobia: Opitutaceae).</title>
        <authorList>
            <person name="Tegtmeier D."/>
            <person name="Belitz A."/>
            <person name="Radek R."/>
            <person name="Heimerl T."/>
            <person name="Brune A."/>
        </authorList>
    </citation>
    <scope>NUCLEOTIDE SEQUENCE [LARGE SCALE GENOMIC DNA]</scope>
    <source>
        <strain evidence="7 8">Ho45</strain>
    </source>
</reference>
<comment type="subcellular location">
    <subcellularLocation>
        <location evidence="1">Cell outer membrane</location>
    </subcellularLocation>
</comment>
<dbReference type="InterPro" id="IPR006665">
    <property type="entry name" value="OmpA-like"/>
</dbReference>
<keyword evidence="8" id="KW-1185">Reference proteome</keyword>
<dbReference type="InterPro" id="IPR006664">
    <property type="entry name" value="OMP_bac"/>
</dbReference>
<dbReference type="SUPFAM" id="SSF103088">
    <property type="entry name" value="OmpA-like"/>
    <property type="match status" value="1"/>
</dbReference>
<dbReference type="Pfam" id="PF00691">
    <property type="entry name" value="OmpA"/>
    <property type="match status" value="1"/>
</dbReference>
<name>A0A2U8E2G8_9BACT</name>
<dbReference type="RefSeq" id="WP_108824883.1">
    <property type="nucleotide sequence ID" value="NZ_CP023004.1"/>
</dbReference>
<accession>A0A2U8E2G8</accession>
<dbReference type="PROSITE" id="PS51257">
    <property type="entry name" value="PROKAR_LIPOPROTEIN"/>
    <property type="match status" value="1"/>
</dbReference>
<dbReference type="PRINTS" id="PR01021">
    <property type="entry name" value="OMPADOMAIN"/>
</dbReference>
<dbReference type="PROSITE" id="PS51123">
    <property type="entry name" value="OMPA_2"/>
    <property type="match status" value="1"/>
</dbReference>
<evidence type="ECO:0000256" key="5">
    <source>
        <dbReference type="SAM" id="SignalP"/>
    </source>
</evidence>